<keyword evidence="2" id="KW-1185">Reference proteome</keyword>
<dbReference type="EMBL" id="CM042881">
    <property type="protein sequence ID" value="KAI4386378.1"/>
    <property type="molecule type" value="Genomic_DNA"/>
</dbReference>
<name>A0ACB9S6V0_9MYRT</name>
<sequence>MLRKGAGAGRSVGILSIPFALSQGGWLNLCLLIMVSVLCCYTGLLLQRCMASNPSVKTYPDIGELAFGQTGRALECVFLYLELYLVAVGFLILEGDKLEKLFLKAAFNLHGLRINGKQGFILISVLVIWPTTWLRSMGALAYVSASGCLASLILV</sequence>
<gene>
    <name evidence="1" type="ORF">MLD38_004313</name>
</gene>
<reference evidence="2" key="1">
    <citation type="journal article" date="2023" name="Front. Plant Sci.">
        <title>Chromosomal-level genome assembly of Melastoma candidum provides insights into trichome evolution.</title>
        <authorList>
            <person name="Zhong Y."/>
            <person name="Wu W."/>
            <person name="Sun C."/>
            <person name="Zou P."/>
            <person name="Liu Y."/>
            <person name="Dai S."/>
            <person name="Zhou R."/>
        </authorList>
    </citation>
    <scope>NUCLEOTIDE SEQUENCE [LARGE SCALE GENOMIC DNA]</scope>
</reference>
<protein>
    <submittedName>
        <fullName evidence="1">Uncharacterized protein</fullName>
    </submittedName>
</protein>
<proteinExistence type="predicted"/>
<comment type="caution">
    <text evidence="1">The sequence shown here is derived from an EMBL/GenBank/DDBJ whole genome shotgun (WGS) entry which is preliminary data.</text>
</comment>
<accession>A0ACB9S6V0</accession>
<organism evidence="1 2">
    <name type="scientific">Melastoma candidum</name>
    <dbReference type="NCBI Taxonomy" id="119954"/>
    <lineage>
        <taxon>Eukaryota</taxon>
        <taxon>Viridiplantae</taxon>
        <taxon>Streptophyta</taxon>
        <taxon>Embryophyta</taxon>
        <taxon>Tracheophyta</taxon>
        <taxon>Spermatophyta</taxon>
        <taxon>Magnoliopsida</taxon>
        <taxon>eudicotyledons</taxon>
        <taxon>Gunneridae</taxon>
        <taxon>Pentapetalae</taxon>
        <taxon>rosids</taxon>
        <taxon>malvids</taxon>
        <taxon>Myrtales</taxon>
        <taxon>Melastomataceae</taxon>
        <taxon>Melastomatoideae</taxon>
        <taxon>Melastomateae</taxon>
        <taxon>Melastoma</taxon>
    </lineage>
</organism>
<evidence type="ECO:0000313" key="2">
    <source>
        <dbReference type="Proteomes" id="UP001057402"/>
    </source>
</evidence>
<dbReference type="Proteomes" id="UP001057402">
    <property type="component" value="Chromosome 2"/>
</dbReference>
<evidence type="ECO:0000313" key="1">
    <source>
        <dbReference type="EMBL" id="KAI4386378.1"/>
    </source>
</evidence>